<evidence type="ECO:0000313" key="2">
    <source>
        <dbReference type="EMBL" id="CUH44252.1"/>
    </source>
</evidence>
<dbReference type="InterPro" id="IPR036873">
    <property type="entry name" value="Rhodanese-like_dom_sf"/>
</dbReference>
<evidence type="ECO:0000259" key="1">
    <source>
        <dbReference type="PROSITE" id="PS50206"/>
    </source>
</evidence>
<reference evidence="3" key="1">
    <citation type="submission" date="2015-09" db="EMBL/GenBank/DDBJ databases">
        <authorList>
            <person name="Rodrigo-Torres L."/>
            <person name="Arahal D.R."/>
        </authorList>
    </citation>
    <scope>NUCLEOTIDE SEQUENCE [LARGE SCALE GENOMIC DNA]</scope>
    <source>
        <strain evidence="3">CECT 4293</strain>
    </source>
</reference>
<name>A0A0N7LP52_9RHOB</name>
<dbReference type="RefSeq" id="WP_058274192.1">
    <property type="nucleotide sequence ID" value="NZ_CYPS01000043.1"/>
</dbReference>
<protein>
    <submittedName>
        <fullName evidence="2">Molybdopterin biosynthesis protein MoeB</fullName>
    </submittedName>
</protein>
<organism evidence="2 3">
    <name type="scientific">Ruegeria atlantica</name>
    <dbReference type="NCBI Taxonomy" id="81569"/>
    <lineage>
        <taxon>Bacteria</taxon>
        <taxon>Pseudomonadati</taxon>
        <taxon>Pseudomonadota</taxon>
        <taxon>Alphaproteobacteria</taxon>
        <taxon>Rhodobacterales</taxon>
        <taxon>Roseobacteraceae</taxon>
        <taxon>Ruegeria</taxon>
    </lineage>
</organism>
<feature type="domain" description="Rhodanese" evidence="1">
    <location>
        <begin position="51"/>
        <end position="151"/>
    </location>
</feature>
<dbReference type="PROSITE" id="PS50206">
    <property type="entry name" value="RHODANESE_3"/>
    <property type="match status" value="1"/>
</dbReference>
<gene>
    <name evidence="2" type="ORF">RUM4293_03150</name>
</gene>
<dbReference type="EMBL" id="CYPS01000043">
    <property type="protein sequence ID" value="CUH44252.1"/>
    <property type="molecule type" value="Genomic_DNA"/>
</dbReference>
<evidence type="ECO:0000313" key="3">
    <source>
        <dbReference type="Proteomes" id="UP000050786"/>
    </source>
</evidence>
<accession>A0A0N7LP52</accession>
<dbReference type="SUPFAM" id="SSF52821">
    <property type="entry name" value="Rhodanese/Cell cycle control phosphatase"/>
    <property type="match status" value="1"/>
</dbReference>
<sequence>MARNLNRSRRWILIGGCAAVAGGFAIREHRLIPPDYSGRQLSVQDAHRQAVAGDVLLLDIRTPKEWQSTGVGEGAQSLDMRRDDFIPALTQFVKGDKGAAIALICARGVRSARLSNRLTEAGFTNIIDVPEGMLGSAAGPGWVRTGLPVRDYDRSAV</sequence>
<dbReference type="SMART" id="SM00450">
    <property type="entry name" value="RHOD"/>
    <property type="match status" value="1"/>
</dbReference>
<keyword evidence="3" id="KW-1185">Reference proteome</keyword>
<dbReference type="AlphaFoldDB" id="A0A0N7LP52"/>
<dbReference type="InterPro" id="IPR001763">
    <property type="entry name" value="Rhodanese-like_dom"/>
</dbReference>
<dbReference type="Gene3D" id="3.40.250.10">
    <property type="entry name" value="Rhodanese-like domain"/>
    <property type="match status" value="1"/>
</dbReference>
<dbReference type="Pfam" id="PF00581">
    <property type="entry name" value="Rhodanese"/>
    <property type="match status" value="1"/>
</dbReference>
<dbReference type="Proteomes" id="UP000050786">
    <property type="component" value="Unassembled WGS sequence"/>
</dbReference>
<proteinExistence type="predicted"/>
<dbReference type="CDD" id="cd00158">
    <property type="entry name" value="RHOD"/>
    <property type="match status" value="1"/>
</dbReference>